<proteinExistence type="predicted"/>
<name>A0AA36UKI3_9NEIS</name>
<evidence type="ECO:0000313" key="1">
    <source>
        <dbReference type="EMBL" id="EGQ77727.1"/>
    </source>
</evidence>
<gene>
    <name evidence="1" type="ORF">HMPREF9418_0852</name>
    <name evidence="2" type="ORF">MON40_03505</name>
</gene>
<evidence type="ECO:0000313" key="3">
    <source>
        <dbReference type="Proteomes" id="UP000004982"/>
    </source>
</evidence>
<sequence>MNYREIINELNENLHAFPEAETVFSEKQPWLKEHFLPCISIDLVEINPEWKGITLHLINPQEPGDGLIGELTQFAHNEFIGINWLSFRLTEDNRYEFLGDERYFLRSPANKHLLTDPYLEKYFAENLKNYAEQKKAFQEKTGDYNGEPYFSKYDGLFLNSLGGERIESSNWSTSDDIPSAYKMTQDEDGNVTITHNGNRFYHIASACGYSYSHGADNIVMLYEPISRLVLFTYDWT</sequence>
<dbReference type="Proteomes" id="UP000004982">
    <property type="component" value="Unassembled WGS sequence"/>
</dbReference>
<protein>
    <recommendedName>
        <fullName evidence="5">Enolase</fullName>
    </recommendedName>
</protein>
<dbReference type="RefSeq" id="WP_003759921.1">
    <property type="nucleotide sequence ID" value="NZ_CP094241.1"/>
</dbReference>
<evidence type="ECO:0000313" key="2">
    <source>
        <dbReference type="EMBL" id="UNV85594.1"/>
    </source>
</evidence>
<dbReference type="EMBL" id="CP094241">
    <property type="protein sequence ID" value="UNV85594.1"/>
    <property type="molecule type" value="Genomic_DNA"/>
</dbReference>
<reference evidence="2 4" key="2">
    <citation type="submission" date="2022-03" db="EMBL/GenBank/DDBJ databases">
        <title>Genome sequencing of Neisseria macacae.</title>
        <authorList>
            <person name="Baek M.-G."/>
        </authorList>
    </citation>
    <scope>NUCLEOTIDE SEQUENCE [LARGE SCALE GENOMIC DNA]</scope>
    <source>
        <strain evidence="2 4">ATCC 33926</strain>
    </source>
</reference>
<dbReference type="EMBL" id="AFQE01000037">
    <property type="protein sequence ID" value="EGQ77727.1"/>
    <property type="molecule type" value="Genomic_DNA"/>
</dbReference>
<organism evidence="1 3">
    <name type="scientific">Neisseria macacae ATCC 33926</name>
    <dbReference type="NCBI Taxonomy" id="997348"/>
    <lineage>
        <taxon>Bacteria</taxon>
        <taxon>Pseudomonadati</taxon>
        <taxon>Pseudomonadota</taxon>
        <taxon>Betaproteobacteria</taxon>
        <taxon>Neisseriales</taxon>
        <taxon>Neisseriaceae</taxon>
        <taxon>Neisseria</taxon>
    </lineage>
</organism>
<evidence type="ECO:0000313" key="4">
    <source>
        <dbReference type="Proteomes" id="UP000829455"/>
    </source>
</evidence>
<reference evidence="1 3" key="1">
    <citation type="submission" date="2011-05" db="EMBL/GenBank/DDBJ databases">
        <authorList>
            <person name="Muzny D."/>
            <person name="Qin X."/>
            <person name="Deng J."/>
            <person name="Jiang H."/>
            <person name="Liu Y."/>
            <person name="Qu J."/>
            <person name="Song X.-Z."/>
            <person name="Zhang L."/>
            <person name="Thornton R."/>
            <person name="Coyle M."/>
            <person name="Francisco L."/>
            <person name="Jackson L."/>
            <person name="Javaid M."/>
            <person name="Korchina V."/>
            <person name="Kovar C."/>
            <person name="Mata R."/>
            <person name="Mathew T."/>
            <person name="Ngo R."/>
            <person name="Nguyen L."/>
            <person name="Nguyen N."/>
            <person name="Okwuonu G."/>
            <person name="Ongeri F."/>
            <person name="Pham C."/>
            <person name="Simmons D."/>
            <person name="Wilczek-Boney K."/>
            <person name="Hale W."/>
            <person name="Jakkamsetti A."/>
            <person name="Pham P."/>
            <person name="Ruth R."/>
            <person name="San Lucas F."/>
            <person name="Warren J."/>
            <person name="Zhang J."/>
            <person name="Zhao Z."/>
            <person name="Zhou C."/>
            <person name="Zhu D."/>
            <person name="Lee S."/>
            <person name="Bess C."/>
            <person name="Blankenburg K."/>
            <person name="Forbes L."/>
            <person name="Fu Q."/>
            <person name="Gubbala S."/>
            <person name="Hirani K."/>
            <person name="Jayaseelan J.C."/>
            <person name="Lara F."/>
            <person name="Munidasa M."/>
            <person name="Palculict T."/>
            <person name="Patil S."/>
            <person name="Pu L.-L."/>
            <person name="Saada N."/>
            <person name="Tang L."/>
            <person name="Weissenberger G."/>
            <person name="Zhu Y."/>
            <person name="Hemphill L."/>
            <person name="Shang Y."/>
            <person name="Youmans B."/>
            <person name="Ayvaz T."/>
            <person name="Ross M."/>
            <person name="Santibanez J."/>
            <person name="Aqrawi P."/>
            <person name="Gross S."/>
            <person name="Joshi V."/>
            <person name="Fowler G."/>
            <person name="Nazareth L."/>
            <person name="Reid J."/>
            <person name="Worley K."/>
            <person name="Petrosino J."/>
            <person name="Highlander S."/>
            <person name="Gibbs R."/>
        </authorList>
    </citation>
    <scope>NUCLEOTIDE SEQUENCE [LARGE SCALE GENOMIC DNA]</scope>
    <source>
        <strain evidence="1 3">ATCC 33926</strain>
    </source>
</reference>
<dbReference type="Proteomes" id="UP000829455">
    <property type="component" value="Chromosome"/>
</dbReference>
<accession>A0AA36UKI3</accession>
<keyword evidence="4" id="KW-1185">Reference proteome</keyword>
<evidence type="ECO:0008006" key="5">
    <source>
        <dbReference type="Google" id="ProtNLM"/>
    </source>
</evidence>
<dbReference type="AlphaFoldDB" id="A0AA36UKI3"/>